<dbReference type="AlphaFoldDB" id="A0A816Y520"/>
<protein>
    <submittedName>
        <fullName evidence="2">(rape) hypothetical protein</fullName>
    </submittedName>
</protein>
<feature type="region of interest" description="Disordered" evidence="1">
    <location>
        <begin position="1"/>
        <end position="42"/>
    </location>
</feature>
<feature type="compositionally biased region" description="Polar residues" evidence="1">
    <location>
        <begin position="15"/>
        <end position="29"/>
    </location>
</feature>
<evidence type="ECO:0000313" key="2">
    <source>
        <dbReference type="EMBL" id="CAF2152569.1"/>
    </source>
</evidence>
<gene>
    <name evidence="2" type="ORF">DARMORV10_A01P28620.1</name>
</gene>
<sequence>MEVENIVDTQEHHLSVTQPAQSTHTQPAQPTHKRARRASRARCPKHVCKIHTSKCWVDFH</sequence>
<reference evidence="2" key="1">
    <citation type="submission" date="2021-01" db="EMBL/GenBank/DDBJ databases">
        <authorList>
            <consortium name="Genoscope - CEA"/>
            <person name="William W."/>
        </authorList>
    </citation>
    <scope>NUCLEOTIDE SEQUENCE</scope>
</reference>
<dbReference type="Proteomes" id="UP001295469">
    <property type="component" value="Chromosome A01"/>
</dbReference>
<evidence type="ECO:0000256" key="1">
    <source>
        <dbReference type="SAM" id="MobiDB-lite"/>
    </source>
</evidence>
<accession>A0A816Y520</accession>
<dbReference type="EMBL" id="HG994355">
    <property type="protein sequence ID" value="CAF2152569.1"/>
    <property type="molecule type" value="Genomic_DNA"/>
</dbReference>
<name>A0A816Y520_BRANA</name>
<organism evidence="2">
    <name type="scientific">Brassica napus</name>
    <name type="common">Rape</name>
    <dbReference type="NCBI Taxonomy" id="3708"/>
    <lineage>
        <taxon>Eukaryota</taxon>
        <taxon>Viridiplantae</taxon>
        <taxon>Streptophyta</taxon>
        <taxon>Embryophyta</taxon>
        <taxon>Tracheophyta</taxon>
        <taxon>Spermatophyta</taxon>
        <taxon>Magnoliopsida</taxon>
        <taxon>eudicotyledons</taxon>
        <taxon>Gunneridae</taxon>
        <taxon>Pentapetalae</taxon>
        <taxon>rosids</taxon>
        <taxon>malvids</taxon>
        <taxon>Brassicales</taxon>
        <taxon>Brassicaceae</taxon>
        <taxon>Brassiceae</taxon>
        <taxon>Brassica</taxon>
    </lineage>
</organism>
<feature type="compositionally biased region" description="Basic residues" evidence="1">
    <location>
        <begin position="31"/>
        <end position="42"/>
    </location>
</feature>
<proteinExistence type="predicted"/>